<evidence type="ECO:0000313" key="1">
    <source>
        <dbReference type="EMBL" id="URL59618.1"/>
    </source>
</evidence>
<dbReference type="Gene3D" id="1.10.3230.30">
    <property type="entry name" value="Phage gp6-like head-tail connector protein"/>
    <property type="match status" value="1"/>
</dbReference>
<organism evidence="1 2">
    <name type="scientific">Luteibacter flocculans</name>
    <dbReference type="NCBI Taxonomy" id="2780091"/>
    <lineage>
        <taxon>Bacteria</taxon>
        <taxon>Pseudomonadati</taxon>
        <taxon>Pseudomonadota</taxon>
        <taxon>Gammaproteobacteria</taxon>
        <taxon>Lysobacterales</taxon>
        <taxon>Rhodanobacteraceae</taxon>
        <taxon>Luteibacter</taxon>
    </lineage>
</organism>
<reference evidence="1" key="1">
    <citation type="submission" date="2020-10" db="EMBL/GenBank/DDBJ databases">
        <title>Whole-genome sequence of Luteibacter sp. EIF3.</title>
        <authorList>
            <person name="Friedrich I."/>
            <person name="Hertel R."/>
            <person name="Daniel R."/>
        </authorList>
    </citation>
    <scope>NUCLEOTIDE SEQUENCE</scope>
    <source>
        <strain evidence="1">EIF3</strain>
    </source>
</reference>
<proteinExistence type="predicted"/>
<sequence>MDLITIEEARAHCRADSDDDAMLEVYGAAAEESVQNFLNRRVFKDSDALAAAVLDDSAGDDPMVVTPVVKAAALLILGHLYRNREEVVMGDSAAAAQLPVGATTLLWPHRVGLGV</sequence>
<dbReference type="CDD" id="cd08054">
    <property type="entry name" value="gp6"/>
    <property type="match status" value="1"/>
</dbReference>
<protein>
    <submittedName>
        <fullName evidence="1">Phage gp6-like head-tail connector protein</fullName>
    </submittedName>
</protein>
<gene>
    <name evidence="1" type="ORF">IM816_05845</name>
</gene>
<name>A0ABY4T3Y4_9GAMM</name>
<dbReference type="InterPro" id="IPR006450">
    <property type="entry name" value="Phage_HK97_gp6-like"/>
</dbReference>
<evidence type="ECO:0000313" key="2">
    <source>
        <dbReference type="Proteomes" id="UP001056681"/>
    </source>
</evidence>
<keyword evidence="2" id="KW-1185">Reference proteome</keyword>
<dbReference type="Pfam" id="PF05135">
    <property type="entry name" value="Phage_connect_1"/>
    <property type="match status" value="1"/>
</dbReference>
<dbReference type="RefSeq" id="WP_250340140.1">
    <property type="nucleotide sequence ID" value="NZ_CP063231.1"/>
</dbReference>
<dbReference type="Proteomes" id="UP001056681">
    <property type="component" value="Chromosome"/>
</dbReference>
<dbReference type="InterPro" id="IPR021146">
    <property type="entry name" value="Phage_gp6-like_head-tail"/>
</dbReference>
<dbReference type="NCBIfam" id="TIGR01560">
    <property type="entry name" value="put_DNA_pack"/>
    <property type="match status" value="1"/>
</dbReference>
<dbReference type="EMBL" id="CP063231">
    <property type="protein sequence ID" value="URL59618.1"/>
    <property type="molecule type" value="Genomic_DNA"/>
</dbReference>
<accession>A0ABY4T3Y4</accession>